<dbReference type="GO" id="GO:0016887">
    <property type="term" value="F:ATP hydrolysis activity"/>
    <property type="evidence" value="ECO:0007669"/>
    <property type="project" value="InterPro"/>
</dbReference>
<name>A0A1L6F886_9RHOO</name>
<keyword evidence="3" id="KW-0067">ATP-binding</keyword>
<gene>
    <name evidence="3" type="ORF">Tchl_0272</name>
</gene>
<keyword evidence="3" id="KW-0547">Nucleotide-binding</keyword>
<feature type="domain" description="DUF4435" evidence="2">
    <location>
        <begin position="292"/>
        <end position="425"/>
    </location>
</feature>
<evidence type="ECO:0000259" key="2">
    <source>
        <dbReference type="Pfam" id="PF14491"/>
    </source>
</evidence>
<dbReference type="PANTHER" id="PTHR43581:SF4">
    <property type="entry name" value="ATP_GTP PHOSPHATASE"/>
    <property type="match status" value="1"/>
</dbReference>
<reference evidence="3 4" key="1">
    <citation type="submission" date="2016-12" db="EMBL/GenBank/DDBJ databases">
        <title>Complete genome sequence of Thauera chlorobenzoica, a Betaproteobacterium degrading haloaromatics anaerobically to CO2 and halides.</title>
        <authorList>
            <person name="Goris T."/>
            <person name="Mergelsberg M."/>
            <person name="Boll M."/>
        </authorList>
    </citation>
    <scope>NUCLEOTIDE SEQUENCE [LARGE SCALE GENOMIC DNA]</scope>
    <source>
        <strain evidence="3 4">3CB1</strain>
    </source>
</reference>
<evidence type="ECO:0000259" key="1">
    <source>
        <dbReference type="Pfam" id="PF13304"/>
    </source>
</evidence>
<dbReference type="RefSeq" id="WP_075146806.1">
    <property type="nucleotide sequence ID" value="NZ_CP018839.1"/>
</dbReference>
<dbReference type="AlphaFoldDB" id="A0A1L6F886"/>
<accession>A0A1L6F886</accession>
<protein>
    <submittedName>
        <fullName evidence="3">ABC transporter, ATP-binding protein-related protein</fullName>
    </submittedName>
</protein>
<evidence type="ECO:0000313" key="3">
    <source>
        <dbReference type="EMBL" id="APR03145.1"/>
    </source>
</evidence>
<dbReference type="STRING" id="96773.Tchl_0272"/>
<dbReference type="InterPro" id="IPR029492">
    <property type="entry name" value="DUF4435"/>
</dbReference>
<keyword evidence="4" id="KW-1185">Reference proteome</keyword>
<dbReference type="OrthoDB" id="3322489at2"/>
<organism evidence="3 4">
    <name type="scientific">Thauera chlorobenzoica</name>
    <dbReference type="NCBI Taxonomy" id="96773"/>
    <lineage>
        <taxon>Bacteria</taxon>
        <taxon>Pseudomonadati</taxon>
        <taxon>Pseudomonadota</taxon>
        <taxon>Betaproteobacteria</taxon>
        <taxon>Rhodocyclales</taxon>
        <taxon>Zoogloeaceae</taxon>
        <taxon>Thauera</taxon>
    </lineage>
</organism>
<dbReference type="SUPFAM" id="SSF52540">
    <property type="entry name" value="P-loop containing nucleoside triphosphate hydrolases"/>
    <property type="match status" value="1"/>
</dbReference>
<dbReference type="PANTHER" id="PTHR43581">
    <property type="entry name" value="ATP/GTP PHOSPHATASE"/>
    <property type="match status" value="1"/>
</dbReference>
<dbReference type="EMBL" id="CP018839">
    <property type="protein sequence ID" value="APR03145.1"/>
    <property type="molecule type" value="Genomic_DNA"/>
</dbReference>
<dbReference type="Pfam" id="PF13304">
    <property type="entry name" value="AAA_21"/>
    <property type="match status" value="1"/>
</dbReference>
<proteinExistence type="predicted"/>
<dbReference type="Gene3D" id="3.40.50.300">
    <property type="entry name" value="P-loop containing nucleotide triphosphate hydrolases"/>
    <property type="match status" value="1"/>
</dbReference>
<dbReference type="Pfam" id="PF14491">
    <property type="entry name" value="DUF4435"/>
    <property type="match status" value="1"/>
</dbReference>
<dbReference type="KEGG" id="tcl:Tchl_0272"/>
<dbReference type="InterPro" id="IPR051396">
    <property type="entry name" value="Bact_Antivir_Def_Nuclease"/>
</dbReference>
<dbReference type="GO" id="GO:0005524">
    <property type="term" value="F:ATP binding"/>
    <property type="evidence" value="ECO:0007669"/>
    <property type="project" value="UniProtKB-KW"/>
</dbReference>
<evidence type="ECO:0000313" key="4">
    <source>
        <dbReference type="Proteomes" id="UP000185739"/>
    </source>
</evidence>
<dbReference type="InterPro" id="IPR003959">
    <property type="entry name" value="ATPase_AAA_core"/>
</dbReference>
<feature type="domain" description="ATPase AAA-type core" evidence="1">
    <location>
        <begin position="104"/>
        <end position="246"/>
    </location>
</feature>
<dbReference type="InterPro" id="IPR027417">
    <property type="entry name" value="P-loop_NTPase"/>
</dbReference>
<sequence length="537" mass="59774">MKMNVHLPPNSAELSVVESSRSLLVVGANGSGKTRLGTWIEFDSPDRDKVHRISAQKSLAMPDSTTPKSIDLATSELWTGYERAIEQNNIQGYKQGHRWQSKPAVSPLNDYHQLMVFLFSDHTEESAKYLSASKLTTSRVEPPKTKLDVVKEIWEKILPHRELVIGGLRIQTKTKDSQQSIYNSSDMSDGERVIFYLIGQCLAAPSSAIIVVDEPELHLHKSVQAPLWDQIEQSRPDCLFIYLTHDVDFAAAMEETTKIWLKSFNGNRWDWELIKQDEAIPEDLLLEVLGSRKPVVFVEGVAGSFDSALYTSILSNYLVIPVGNCSQVVQSVKALKANPQLHHLNVFGIIDRDRRVPAEIQKLEQDSIFVLSVAEVENLFCTKELLALVSTRLARDENADFLSVSSAIFKRLQSELETQVSLRAASEIKFQLNMFDEKAKGAAALTSALESLAGKIDAGAIYNQALSELNLVLSAKNYEGLLSLYNRKSLSTQASSALGLANGELPELIVRLAKGECRNEITQSLKKYFGNFAPYMA</sequence>
<dbReference type="Proteomes" id="UP000185739">
    <property type="component" value="Chromosome"/>
</dbReference>